<name>A0A8B6DSM7_MYTGA</name>
<evidence type="ECO:0000313" key="3">
    <source>
        <dbReference type="Proteomes" id="UP000596742"/>
    </source>
</evidence>
<dbReference type="Proteomes" id="UP000596742">
    <property type="component" value="Unassembled WGS sequence"/>
</dbReference>
<gene>
    <name evidence="2" type="ORF">MGAL_10B038765</name>
</gene>
<dbReference type="EMBL" id="UYJE01004047">
    <property type="protein sequence ID" value="VDI24537.1"/>
    <property type="molecule type" value="Genomic_DNA"/>
</dbReference>
<feature type="region of interest" description="Disordered" evidence="1">
    <location>
        <begin position="140"/>
        <end position="177"/>
    </location>
</feature>
<sequence length="195" mass="21286">MIGDIEDMNGGQLITFTADCLEQNGDFVLAESETGYICYKFVSTDSLTPQFYEIGSISPKTGNPTLCDVCANMLNEPNPFVFRARLLPLTPYPTQLPVGCNIPIGCPLTNSGTPCTPEITLDGFCSELLGILEEEVLESSESLSSSSSSEEVGVGAGRRAFRRRGKGKKQKGKYKSKEKCKNYEELEALIKETCE</sequence>
<feature type="compositionally biased region" description="Low complexity" evidence="1">
    <location>
        <begin position="140"/>
        <end position="153"/>
    </location>
</feature>
<keyword evidence="3" id="KW-1185">Reference proteome</keyword>
<evidence type="ECO:0000313" key="2">
    <source>
        <dbReference type="EMBL" id="VDI24537.1"/>
    </source>
</evidence>
<accession>A0A8B6DSM7</accession>
<proteinExistence type="predicted"/>
<reference evidence="2" key="1">
    <citation type="submission" date="2018-11" db="EMBL/GenBank/DDBJ databases">
        <authorList>
            <person name="Alioto T."/>
            <person name="Alioto T."/>
        </authorList>
    </citation>
    <scope>NUCLEOTIDE SEQUENCE</scope>
</reference>
<evidence type="ECO:0000256" key="1">
    <source>
        <dbReference type="SAM" id="MobiDB-lite"/>
    </source>
</evidence>
<feature type="compositionally biased region" description="Basic residues" evidence="1">
    <location>
        <begin position="159"/>
        <end position="174"/>
    </location>
</feature>
<dbReference type="OrthoDB" id="10367874at2759"/>
<protein>
    <submittedName>
        <fullName evidence="2">Uncharacterized protein</fullName>
    </submittedName>
</protein>
<organism evidence="2 3">
    <name type="scientific">Mytilus galloprovincialis</name>
    <name type="common">Mediterranean mussel</name>
    <dbReference type="NCBI Taxonomy" id="29158"/>
    <lineage>
        <taxon>Eukaryota</taxon>
        <taxon>Metazoa</taxon>
        <taxon>Spiralia</taxon>
        <taxon>Lophotrochozoa</taxon>
        <taxon>Mollusca</taxon>
        <taxon>Bivalvia</taxon>
        <taxon>Autobranchia</taxon>
        <taxon>Pteriomorphia</taxon>
        <taxon>Mytilida</taxon>
        <taxon>Mytiloidea</taxon>
        <taxon>Mytilidae</taxon>
        <taxon>Mytilinae</taxon>
        <taxon>Mytilus</taxon>
    </lineage>
</organism>
<comment type="caution">
    <text evidence="2">The sequence shown here is derived from an EMBL/GenBank/DDBJ whole genome shotgun (WGS) entry which is preliminary data.</text>
</comment>
<dbReference type="AlphaFoldDB" id="A0A8B6DSM7"/>